<evidence type="ECO:0000259" key="4">
    <source>
        <dbReference type="Pfam" id="PF00561"/>
    </source>
</evidence>
<evidence type="ECO:0000313" key="6">
    <source>
        <dbReference type="EMBL" id="THH27977.1"/>
    </source>
</evidence>
<protein>
    <recommendedName>
        <fullName evidence="8">Peptidase S33 tripeptidyl aminopeptidase-like C-terminal domain-containing protein</fullName>
    </recommendedName>
</protein>
<comment type="similarity">
    <text evidence="1">Belongs to the peptidase S33 family.</text>
</comment>
<dbReference type="OrthoDB" id="425534at2759"/>
<keyword evidence="2" id="KW-0378">Hydrolase</keyword>
<feature type="domain" description="AB hydrolase-1" evidence="4">
    <location>
        <begin position="124"/>
        <end position="293"/>
    </location>
</feature>
<dbReference type="GO" id="GO:0016787">
    <property type="term" value="F:hydrolase activity"/>
    <property type="evidence" value="ECO:0007669"/>
    <property type="project" value="UniProtKB-KW"/>
</dbReference>
<evidence type="ECO:0000256" key="1">
    <source>
        <dbReference type="ARBA" id="ARBA00010088"/>
    </source>
</evidence>
<dbReference type="AlphaFoldDB" id="A0A4S4MRF6"/>
<gene>
    <name evidence="6" type="ORF">EUX98_g6208</name>
</gene>
<name>A0A4S4MRF6_9APHY</name>
<evidence type="ECO:0000313" key="7">
    <source>
        <dbReference type="Proteomes" id="UP000308730"/>
    </source>
</evidence>
<feature type="domain" description="Peptidase S33 tripeptidyl aminopeptidase-like C-terminal" evidence="5">
    <location>
        <begin position="427"/>
        <end position="526"/>
    </location>
</feature>
<keyword evidence="3" id="KW-0472">Membrane</keyword>
<feature type="transmembrane region" description="Helical" evidence="3">
    <location>
        <begin position="21"/>
        <end position="40"/>
    </location>
</feature>
<dbReference type="PANTHER" id="PTHR43248">
    <property type="entry name" value="2-SUCCINYL-6-HYDROXY-2,4-CYCLOHEXADIENE-1-CARBOXYLATE SYNTHASE"/>
    <property type="match status" value="1"/>
</dbReference>
<keyword evidence="7" id="KW-1185">Reference proteome</keyword>
<dbReference type="Gene3D" id="3.40.50.1820">
    <property type="entry name" value="alpha/beta hydrolase"/>
    <property type="match status" value="1"/>
</dbReference>
<evidence type="ECO:0000256" key="3">
    <source>
        <dbReference type="SAM" id="Phobius"/>
    </source>
</evidence>
<dbReference type="InterPro" id="IPR029058">
    <property type="entry name" value="AB_hydrolase_fold"/>
</dbReference>
<evidence type="ECO:0000256" key="2">
    <source>
        <dbReference type="ARBA" id="ARBA00022801"/>
    </source>
</evidence>
<comment type="caution">
    <text evidence="6">The sequence shown here is derived from an EMBL/GenBank/DDBJ whole genome shotgun (WGS) entry which is preliminary data.</text>
</comment>
<proteinExistence type="inferred from homology"/>
<sequence>MSLPKHSDPACDSVRSHSGGYTLLKAVVLIGSVALVAYQFSHFELLRFALPPSVDSDAQDGYGFDWTSIIPAQDLEWTQCYNDFECARLSVPLDYSHPKGGKAAIAIVRYPSDIAHDEEGYLGPVLFNPGGPGASGIEMVLNNAQQLRIILGEGYDLIGFDPRGVGFTTPTLHVFESSGEAAFIYAKFLPTINSSDTALGAMYAAAKTLGVVAKARMGDVAQHVGTPVVARDMLSIVKAHRQEKIQYWGSSYGTVLGATFAAMFPDNVGRLVLDGVMDAEDYYSAQRSTSLLDTDATLFGIYQACVDAGPLVCPIHESSTEKIHDRIQKLVNSLRSNPATFYNADTGSHGEVDYSLVQKVIFISLYRPYESGMKLASVLADLERGVAEPIFRLSQAEATEEAMKESFTDDVVALRKHYNSLSQVSMFSEIWYARLGCAGWKVRAKERFAASWETNTSFPLLIIGNTADPVTPLRSAMKMSRGFKDSVVLTQDSLGHGSIAAASLCTAKAVRAYFQNGTLPEDGTVCAVESRMFDEQLSISGTLSAEDRKLLQASHELQQNYVVTFL</sequence>
<keyword evidence="3" id="KW-1133">Transmembrane helix</keyword>
<evidence type="ECO:0000259" key="5">
    <source>
        <dbReference type="Pfam" id="PF08386"/>
    </source>
</evidence>
<dbReference type="EMBL" id="SGPM01000211">
    <property type="protein sequence ID" value="THH27977.1"/>
    <property type="molecule type" value="Genomic_DNA"/>
</dbReference>
<dbReference type="Proteomes" id="UP000308730">
    <property type="component" value="Unassembled WGS sequence"/>
</dbReference>
<dbReference type="InterPro" id="IPR000073">
    <property type="entry name" value="AB_hydrolase_1"/>
</dbReference>
<dbReference type="InterPro" id="IPR013595">
    <property type="entry name" value="Pept_S33_TAP-like_C"/>
</dbReference>
<dbReference type="PANTHER" id="PTHR43248:SF25">
    <property type="entry name" value="AB HYDROLASE-1 DOMAIN-CONTAINING PROTEIN-RELATED"/>
    <property type="match status" value="1"/>
</dbReference>
<evidence type="ECO:0008006" key="8">
    <source>
        <dbReference type="Google" id="ProtNLM"/>
    </source>
</evidence>
<dbReference type="Pfam" id="PF08386">
    <property type="entry name" value="Abhydrolase_4"/>
    <property type="match status" value="1"/>
</dbReference>
<dbReference type="Pfam" id="PF00561">
    <property type="entry name" value="Abhydrolase_1"/>
    <property type="match status" value="1"/>
</dbReference>
<reference evidence="6 7" key="1">
    <citation type="submission" date="2019-02" db="EMBL/GenBank/DDBJ databases">
        <title>Genome sequencing of the rare red list fungi Antrodiella citrinella (Flaviporus citrinellus).</title>
        <authorList>
            <person name="Buettner E."/>
            <person name="Kellner H."/>
        </authorList>
    </citation>
    <scope>NUCLEOTIDE SEQUENCE [LARGE SCALE GENOMIC DNA]</scope>
    <source>
        <strain evidence="6 7">DSM 108506</strain>
    </source>
</reference>
<accession>A0A4S4MRF6</accession>
<organism evidence="6 7">
    <name type="scientific">Antrodiella citrinella</name>
    <dbReference type="NCBI Taxonomy" id="2447956"/>
    <lineage>
        <taxon>Eukaryota</taxon>
        <taxon>Fungi</taxon>
        <taxon>Dikarya</taxon>
        <taxon>Basidiomycota</taxon>
        <taxon>Agaricomycotina</taxon>
        <taxon>Agaricomycetes</taxon>
        <taxon>Polyporales</taxon>
        <taxon>Steccherinaceae</taxon>
        <taxon>Antrodiella</taxon>
    </lineage>
</organism>
<dbReference type="InterPro" id="IPR051601">
    <property type="entry name" value="Serine_prot/Carboxylest_S33"/>
</dbReference>
<keyword evidence="3" id="KW-0812">Transmembrane</keyword>
<dbReference type="SUPFAM" id="SSF53474">
    <property type="entry name" value="alpha/beta-Hydrolases"/>
    <property type="match status" value="1"/>
</dbReference>